<dbReference type="Pfam" id="PF00293">
    <property type="entry name" value="NUDIX"/>
    <property type="match status" value="1"/>
</dbReference>
<dbReference type="Gene3D" id="3.90.79.10">
    <property type="entry name" value="Nucleoside Triphosphate Pyrophosphohydrolase"/>
    <property type="match status" value="1"/>
</dbReference>
<protein>
    <submittedName>
        <fullName evidence="3">NUDIX domain-containing protein</fullName>
    </submittedName>
</protein>
<proteinExistence type="predicted"/>
<gene>
    <name evidence="3" type="ORF">GTN30_09905</name>
</gene>
<evidence type="ECO:0000313" key="4">
    <source>
        <dbReference type="Proteomes" id="UP000501122"/>
    </source>
</evidence>
<dbReference type="SUPFAM" id="SSF81301">
    <property type="entry name" value="Nucleotidyltransferase"/>
    <property type="match status" value="1"/>
</dbReference>
<evidence type="ECO:0000256" key="1">
    <source>
        <dbReference type="ARBA" id="ARBA00022801"/>
    </source>
</evidence>
<dbReference type="PANTHER" id="PTHR34822:SF1">
    <property type="entry name" value="GRPB FAMILY PROTEIN"/>
    <property type="match status" value="1"/>
</dbReference>
<dbReference type="SUPFAM" id="SSF55811">
    <property type="entry name" value="Nudix"/>
    <property type="match status" value="1"/>
</dbReference>
<dbReference type="PROSITE" id="PS51462">
    <property type="entry name" value="NUDIX"/>
    <property type="match status" value="1"/>
</dbReference>
<dbReference type="InterPro" id="IPR007344">
    <property type="entry name" value="GrpB/CoaE"/>
</dbReference>
<evidence type="ECO:0000259" key="2">
    <source>
        <dbReference type="PROSITE" id="PS51462"/>
    </source>
</evidence>
<dbReference type="InterPro" id="IPR000086">
    <property type="entry name" value="NUDIX_hydrolase_dom"/>
</dbReference>
<keyword evidence="1" id="KW-0378">Hydrolase</keyword>
<dbReference type="AlphaFoldDB" id="A0AAE6X2W4"/>
<dbReference type="Gene3D" id="3.30.460.10">
    <property type="entry name" value="Beta Polymerase, domain 2"/>
    <property type="match status" value="1"/>
</dbReference>
<dbReference type="EMBL" id="CP047363">
    <property type="protein sequence ID" value="QIH78983.1"/>
    <property type="molecule type" value="Genomic_DNA"/>
</dbReference>
<dbReference type="InterPro" id="IPR043519">
    <property type="entry name" value="NT_sf"/>
</dbReference>
<accession>A0AAE6X2W4</accession>
<evidence type="ECO:0000313" key="3">
    <source>
        <dbReference type="EMBL" id="QIH78983.1"/>
    </source>
</evidence>
<dbReference type="InterPro" id="IPR015797">
    <property type="entry name" value="NUDIX_hydrolase-like_dom_sf"/>
</dbReference>
<dbReference type="InterPro" id="IPR020084">
    <property type="entry name" value="NUDIX_hydrolase_CS"/>
</dbReference>
<dbReference type="Proteomes" id="UP000501122">
    <property type="component" value="Chromosome"/>
</dbReference>
<dbReference type="CDD" id="cd02883">
    <property type="entry name" value="NUDIX_Hydrolase"/>
    <property type="match status" value="1"/>
</dbReference>
<name>A0AAE6X2W4_9STAP</name>
<dbReference type="PROSITE" id="PS00893">
    <property type="entry name" value="NUDIX_BOX"/>
    <property type="match status" value="1"/>
</dbReference>
<dbReference type="GO" id="GO:0016787">
    <property type="term" value="F:hydrolase activity"/>
    <property type="evidence" value="ECO:0007669"/>
    <property type="project" value="UniProtKB-KW"/>
</dbReference>
<reference evidence="3" key="1">
    <citation type="journal article" date="2020" name="Antimicrob. Agents Chemother.">
        <title>The novel macrolide resistance genes mef(D), msr(F) and msr(H) are present on resistance islands in Macrococcus canis, Macrococcus caseolyticus and Staphylococcus aureus.</title>
        <authorList>
            <person name="Schwendener S."/>
            <person name="Dona V."/>
            <person name="Perreten V."/>
        </authorList>
    </citation>
    <scope>NUCLEOTIDE SEQUENCE</scope>
    <source>
        <strain evidence="3">Epi0076A</strain>
    </source>
</reference>
<dbReference type="Pfam" id="PF04229">
    <property type="entry name" value="GrpB"/>
    <property type="match status" value="1"/>
</dbReference>
<organism evidence="3 4">
    <name type="scientific">Macrococcoides canis</name>
    <dbReference type="NCBI Taxonomy" id="1855823"/>
    <lineage>
        <taxon>Bacteria</taxon>
        <taxon>Bacillati</taxon>
        <taxon>Bacillota</taxon>
        <taxon>Bacilli</taxon>
        <taxon>Bacillales</taxon>
        <taxon>Staphylococcaceae</taxon>
        <taxon>Macrococcoides</taxon>
    </lineage>
</organism>
<dbReference type="PANTHER" id="PTHR34822">
    <property type="entry name" value="GRPB DOMAIN PROTEIN (AFU_ORTHOLOGUE AFUA_1G01530)"/>
    <property type="match status" value="1"/>
</dbReference>
<sequence>MRKLEICEYDSNWKEVFDNEKEMLREILFEDLLEIYHIGSTSVPNLYAKPIIDILIVVKDIKRIDKYNEKMSEIGYLAKGENGIINRRYFEKGGDHRTHHVHIYEKDDSNIIRHIAFRDYLLNKKDVREQYNNLKLKLLKENKCDIENYINGKHDFVQNVEKDALKWYQIKNKVTKPILDKQEKVSVYAFIIDDSKKLLTYSMTMDSQKLIRIPGGGVKEFESLEEALFREIKEETGFDSKELDLLLKLDTSYYYKKYIDKNIVRHDYLLKIKSNDNINFTHRVTGNDGDANLEFNYNWLDESQWDNISEEFHLQLFNIRKMVL</sequence>
<feature type="domain" description="Nudix hydrolase" evidence="2">
    <location>
        <begin position="180"/>
        <end position="324"/>
    </location>
</feature>
<dbReference type="RefSeq" id="WP_164953774.1">
    <property type="nucleotide sequence ID" value="NZ_CP046363.1"/>
</dbReference>